<dbReference type="InterPro" id="IPR000847">
    <property type="entry name" value="LysR_HTH_N"/>
</dbReference>
<proteinExistence type="inferred from homology"/>
<reference evidence="7" key="1">
    <citation type="submission" date="2017-01" db="EMBL/GenBank/DDBJ databases">
        <authorList>
            <person name="Varghese N."/>
            <person name="Submissions S."/>
        </authorList>
    </citation>
    <scope>NUCLEOTIDE SEQUENCE [LARGE SCALE GENOMIC DNA]</scope>
    <source>
        <strain evidence="7">DSM 19945</strain>
    </source>
</reference>
<dbReference type="Pfam" id="PF03466">
    <property type="entry name" value="LysR_substrate"/>
    <property type="match status" value="1"/>
</dbReference>
<dbReference type="PANTHER" id="PTHR30537">
    <property type="entry name" value="HTH-TYPE TRANSCRIPTIONAL REGULATOR"/>
    <property type="match status" value="1"/>
</dbReference>
<evidence type="ECO:0000259" key="5">
    <source>
        <dbReference type="PROSITE" id="PS50931"/>
    </source>
</evidence>
<dbReference type="InterPro" id="IPR036388">
    <property type="entry name" value="WH-like_DNA-bd_sf"/>
</dbReference>
<sequence length="325" mass="35321">MHPIWPLHTFKKMAILANDLPHNVRNDMDLIDELRAFVATAQTGSFTAAADHMGVSNRLTSKYVAALETRLGVRLLQRTTRRVGLTPAGADLLARAPTLLDELDELIGEVAEGSRGFTGMIRLSAPVTFGEIWVAPMLARFGAVHPGLAFDLRLTDRFIDLATDGIDLAFRIGRSDMQSLKQRKLGELRSLAVASPAYLAERGTPQTPADLVQHACILDTNRRNPRRWSFVQAGQSETIEVSGRYQVNSARAAAELAAAGHGVAYVPRLALTEALASGRLVPILSDCGGESGVLSAVWLEGRALPRKLRALIDFAQDDLRQADLL</sequence>
<dbReference type="InterPro" id="IPR036390">
    <property type="entry name" value="WH_DNA-bd_sf"/>
</dbReference>
<evidence type="ECO:0000256" key="3">
    <source>
        <dbReference type="ARBA" id="ARBA00023125"/>
    </source>
</evidence>
<dbReference type="Proteomes" id="UP000186221">
    <property type="component" value="Unassembled WGS sequence"/>
</dbReference>
<dbReference type="PROSITE" id="PS50931">
    <property type="entry name" value="HTH_LYSR"/>
    <property type="match status" value="1"/>
</dbReference>
<dbReference type="CDD" id="cd08422">
    <property type="entry name" value="PBP2_CrgA_like"/>
    <property type="match status" value="1"/>
</dbReference>
<evidence type="ECO:0000256" key="4">
    <source>
        <dbReference type="ARBA" id="ARBA00023163"/>
    </source>
</evidence>
<evidence type="ECO:0000313" key="7">
    <source>
        <dbReference type="Proteomes" id="UP000186221"/>
    </source>
</evidence>
<keyword evidence="3" id="KW-0238">DNA-binding</keyword>
<dbReference type="SUPFAM" id="SSF53850">
    <property type="entry name" value="Periplasmic binding protein-like II"/>
    <property type="match status" value="1"/>
</dbReference>
<name>A0A1N7LZG8_9RHOB</name>
<keyword evidence="7" id="KW-1185">Reference proteome</keyword>
<dbReference type="Gene3D" id="1.10.10.10">
    <property type="entry name" value="Winged helix-like DNA-binding domain superfamily/Winged helix DNA-binding domain"/>
    <property type="match status" value="1"/>
</dbReference>
<feature type="domain" description="HTH lysR-type" evidence="5">
    <location>
        <begin position="29"/>
        <end position="86"/>
    </location>
</feature>
<dbReference type="AlphaFoldDB" id="A0A1N7LZG8"/>
<dbReference type="GO" id="GO:0003700">
    <property type="term" value="F:DNA-binding transcription factor activity"/>
    <property type="evidence" value="ECO:0007669"/>
    <property type="project" value="InterPro"/>
</dbReference>
<keyword evidence="2" id="KW-0805">Transcription regulation</keyword>
<keyword evidence="4" id="KW-0804">Transcription</keyword>
<dbReference type="GO" id="GO:0006351">
    <property type="term" value="P:DNA-templated transcription"/>
    <property type="evidence" value="ECO:0007669"/>
    <property type="project" value="TreeGrafter"/>
</dbReference>
<organism evidence="6 7">
    <name type="scientific">Rhodobacter aestuarii</name>
    <dbReference type="NCBI Taxonomy" id="453582"/>
    <lineage>
        <taxon>Bacteria</taxon>
        <taxon>Pseudomonadati</taxon>
        <taxon>Pseudomonadota</taxon>
        <taxon>Alphaproteobacteria</taxon>
        <taxon>Rhodobacterales</taxon>
        <taxon>Rhodobacter group</taxon>
        <taxon>Rhodobacter</taxon>
    </lineage>
</organism>
<dbReference type="SUPFAM" id="SSF46785">
    <property type="entry name" value="Winged helix' DNA-binding domain"/>
    <property type="match status" value="1"/>
</dbReference>
<evidence type="ECO:0000256" key="2">
    <source>
        <dbReference type="ARBA" id="ARBA00023015"/>
    </source>
</evidence>
<dbReference type="FunFam" id="1.10.10.10:FF:000001">
    <property type="entry name" value="LysR family transcriptional regulator"/>
    <property type="match status" value="1"/>
</dbReference>
<accession>A0A1N7LZG8</accession>
<dbReference type="EMBL" id="FTOG01000005">
    <property type="protein sequence ID" value="SIS79240.1"/>
    <property type="molecule type" value="Genomic_DNA"/>
</dbReference>
<dbReference type="PANTHER" id="PTHR30537:SF35">
    <property type="entry name" value="TRANSCRIPTIONAL REGULATORY PROTEIN"/>
    <property type="match status" value="1"/>
</dbReference>
<gene>
    <name evidence="6" type="ORF">SAMN05421580_1058</name>
</gene>
<dbReference type="STRING" id="453582.SAMN05421580_1058"/>
<dbReference type="GO" id="GO:0043565">
    <property type="term" value="F:sequence-specific DNA binding"/>
    <property type="evidence" value="ECO:0007669"/>
    <property type="project" value="TreeGrafter"/>
</dbReference>
<dbReference type="InterPro" id="IPR058163">
    <property type="entry name" value="LysR-type_TF_proteobact-type"/>
</dbReference>
<evidence type="ECO:0000256" key="1">
    <source>
        <dbReference type="ARBA" id="ARBA00009437"/>
    </source>
</evidence>
<dbReference type="Gene3D" id="3.40.190.290">
    <property type="match status" value="1"/>
</dbReference>
<dbReference type="InterPro" id="IPR005119">
    <property type="entry name" value="LysR_subst-bd"/>
</dbReference>
<dbReference type="Pfam" id="PF00126">
    <property type="entry name" value="HTH_1"/>
    <property type="match status" value="1"/>
</dbReference>
<protein>
    <submittedName>
        <fullName evidence="6">Transcriptional regulator, LysR family</fullName>
    </submittedName>
</protein>
<comment type="similarity">
    <text evidence="1">Belongs to the LysR transcriptional regulatory family.</text>
</comment>
<evidence type="ECO:0000313" key="6">
    <source>
        <dbReference type="EMBL" id="SIS79240.1"/>
    </source>
</evidence>